<accession>A0A4Z2I8E8</accession>
<dbReference type="Proteomes" id="UP000314294">
    <property type="component" value="Unassembled WGS sequence"/>
</dbReference>
<proteinExistence type="predicted"/>
<evidence type="ECO:0000313" key="2">
    <source>
        <dbReference type="Proteomes" id="UP000314294"/>
    </source>
</evidence>
<reference evidence="1 2" key="1">
    <citation type="submission" date="2019-03" db="EMBL/GenBank/DDBJ databases">
        <title>First draft genome of Liparis tanakae, snailfish: a comprehensive survey of snailfish specific genes.</title>
        <authorList>
            <person name="Kim W."/>
            <person name="Song I."/>
            <person name="Jeong J.-H."/>
            <person name="Kim D."/>
            <person name="Kim S."/>
            <person name="Ryu S."/>
            <person name="Song J.Y."/>
            <person name="Lee S.K."/>
        </authorList>
    </citation>
    <scope>NUCLEOTIDE SEQUENCE [LARGE SCALE GENOMIC DNA]</scope>
    <source>
        <tissue evidence="1">Muscle</tissue>
    </source>
</reference>
<gene>
    <name evidence="1" type="ORF">EYF80_015510</name>
</gene>
<sequence length="202" mass="22715">MKWRLTTVYTHCSDLMKPHPSPLQLQTKQLSLVEVGRTLVDERQLRLRVHQLLRRLRCVAKTNGCVDRGDRLELWSRKGSQMVTPRASSLSAASRAASSWADTAWFTCLTAAWTGGTENKTDKESRQLQMMTLRRKSSLASHPPRGLVPLAALGLAQRVLVVLGQNLLVIPQHRVRIIQRSHQHGRLTSVDRLVDGNHSGVH</sequence>
<dbReference type="AlphaFoldDB" id="A0A4Z2I8E8"/>
<name>A0A4Z2I8E8_9TELE</name>
<organism evidence="1 2">
    <name type="scientific">Liparis tanakae</name>
    <name type="common">Tanaka's snailfish</name>
    <dbReference type="NCBI Taxonomy" id="230148"/>
    <lineage>
        <taxon>Eukaryota</taxon>
        <taxon>Metazoa</taxon>
        <taxon>Chordata</taxon>
        <taxon>Craniata</taxon>
        <taxon>Vertebrata</taxon>
        <taxon>Euteleostomi</taxon>
        <taxon>Actinopterygii</taxon>
        <taxon>Neopterygii</taxon>
        <taxon>Teleostei</taxon>
        <taxon>Neoteleostei</taxon>
        <taxon>Acanthomorphata</taxon>
        <taxon>Eupercaria</taxon>
        <taxon>Perciformes</taxon>
        <taxon>Cottioidei</taxon>
        <taxon>Cottales</taxon>
        <taxon>Liparidae</taxon>
        <taxon>Liparis</taxon>
    </lineage>
</organism>
<comment type="caution">
    <text evidence="1">The sequence shown here is derived from an EMBL/GenBank/DDBJ whole genome shotgun (WGS) entry which is preliminary data.</text>
</comment>
<protein>
    <submittedName>
        <fullName evidence="1">Uncharacterized protein</fullName>
    </submittedName>
</protein>
<evidence type="ECO:0000313" key="1">
    <source>
        <dbReference type="EMBL" id="TNN74267.1"/>
    </source>
</evidence>
<keyword evidence="2" id="KW-1185">Reference proteome</keyword>
<dbReference type="EMBL" id="SRLO01000116">
    <property type="protein sequence ID" value="TNN74267.1"/>
    <property type="molecule type" value="Genomic_DNA"/>
</dbReference>